<feature type="region of interest" description="Disordered" evidence="1">
    <location>
        <begin position="142"/>
        <end position="203"/>
    </location>
</feature>
<evidence type="ECO:0000313" key="2">
    <source>
        <dbReference type="EMBL" id="OLP78433.1"/>
    </source>
</evidence>
<accession>A0A1Q9C674</accession>
<organism evidence="2 3">
    <name type="scientific">Symbiodinium microadriaticum</name>
    <name type="common">Dinoflagellate</name>
    <name type="synonym">Zooxanthella microadriatica</name>
    <dbReference type="NCBI Taxonomy" id="2951"/>
    <lineage>
        <taxon>Eukaryota</taxon>
        <taxon>Sar</taxon>
        <taxon>Alveolata</taxon>
        <taxon>Dinophyceae</taxon>
        <taxon>Suessiales</taxon>
        <taxon>Symbiodiniaceae</taxon>
        <taxon>Symbiodinium</taxon>
    </lineage>
</organism>
<dbReference type="AlphaFoldDB" id="A0A1Q9C674"/>
<protein>
    <submittedName>
        <fullName evidence="2">Uncharacterized protein</fullName>
    </submittedName>
</protein>
<comment type="caution">
    <text evidence="2">The sequence shown here is derived from an EMBL/GenBank/DDBJ whole genome shotgun (WGS) entry which is preliminary data.</text>
</comment>
<feature type="region of interest" description="Disordered" evidence="1">
    <location>
        <begin position="212"/>
        <end position="231"/>
    </location>
</feature>
<reference evidence="2 3" key="1">
    <citation type="submission" date="2016-02" db="EMBL/GenBank/DDBJ databases">
        <title>Genome analysis of coral dinoflagellate symbionts highlights evolutionary adaptations to a symbiotic lifestyle.</title>
        <authorList>
            <person name="Aranda M."/>
            <person name="Li Y."/>
            <person name="Liew Y.J."/>
            <person name="Baumgarten S."/>
            <person name="Simakov O."/>
            <person name="Wilson M."/>
            <person name="Piel J."/>
            <person name="Ashoor H."/>
            <person name="Bougouffa S."/>
            <person name="Bajic V.B."/>
            <person name="Ryu T."/>
            <person name="Ravasi T."/>
            <person name="Bayer T."/>
            <person name="Micklem G."/>
            <person name="Kim H."/>
            <person name="Bhak J."/>
            <person name="Lajeunesse T.C."/>
            <person name="Voolstra C.R."/>
        </authorList>
    </citation>
    <scope>NUCLEOTIDE SEQUENCE [LARGE SCALE GENOMIC DNA]</scope>
    <source>
        <strain evidence="2 3">CCMP2467</strain>
    </source>
</reference>
<dbReference type="EMBL" id="LSRX01001611">
    <property type="protein sequence ID" value="OLP78433.1"/>
    <property type="molecule type" value="Genomic_DNA"/>
</dbReference>
<evidence type="ECO:0000256" key="1">
    <source>
        <dbReference type="SAM" id="MobiDB-lite"/>
    </source>
</evidence>
<proteinExistence type="predicted"/>
<dbReference type="Proteomes" id="UP000186817">
    <property type="component" value="Unassembled WGS sequence"/>
</dbReference>
<sequence>MNLEISRHFSTKCIGALLVVFLLLPAELLLQVVRRARCWESRGVCYLSDLRMAVAISGQPSWPPDLEDERVDRGLLDRAYNHLKNQGMGTLELAAQDLEDCEAFARQISEELGSRCLSYLSDAVLEWVQHAKRVKEPIIACFPEWKPPPGERRTGTSNKGSHRRRNLEPLKKYSAEEAPGGNSAESNGGNFGGSGEAYPHRHTPCHIGAQRARISGGAPPKRGASIRSSDTGGIVEGRNALMEAVDILDQIFLNYDSEKNDFTMDPAALQDELLRLAQQLQIVVPAHNNLLGDIPFGVNCRLSARLQAPKSYRRVTATSCSCNSQKGGKGDDLDPSQGRGNTGSANYASS</sequence>
<gene>
    <name evidence="2" type="ORF">AK812_SmicGene41377</name>
</gene>
<evidence type="ECO:0000313" key="3">
    <source>
        <dbReference type="Proteomes" id="UP000186817"/>
    </source>
</evidence>
<keyword evidence="3" id="KW-1185">Reference proteome</keyword>
<name>A0A1Q9C674_SYMMI</name>
<feature type="compositionally biased region" description="Polar residues" evidence="1">
    <location>
        <begin position="338"/>
        <end position="350"/>
    </location>
</feature>
<feature type="compositionally biased region" description="Basic and acidic residues" evidence="1">
    <location>
        <begin position="166"/>
        <end position="175"/>
    </location>
</feature>
<feature type="region of interest" description="Disordered" evidence="1">
    <location>
        <begin position="319"/>
        <end position="350"/>
    </location>
</feature>
<dbReference type="OrthoDB" id="10364286at2759"/>